<sequence length="225" mass="24975">MTIALQGGIASSLGAQQLASAFSPAFSHLRILRNLVIPMPEGHAVRTARIDAVLVCETGVYLFEIKAWRNAFVYRKKSDQSPPRWFLRLNGCQNAREVKDPAWQGGRKTAQLRGLLPDDLRLQYFVLLPCEGIELEGVMPAAVITQQDLPYIARLVRNNGRTARTYRLLDAQAIDRTVERLLEIQGDLSLEDHLQNCRERSGFAASSASTGTPSRWTGANAMGLQ</sequence>
<protein>
    <recommendedName>
        <fullName evidence="2">NERD domain-containing protein</fullName>
    </recommendedName>
</protein>
<dbReference type="AlphaFoldDB" id="A0A679JGT5"/>
<evidence type="ECO:0000256" key="1">
    <source>
        <dbReference type="SAM" id="MobiDB-lite"/>
    </source>
</evidence>
<dbReference type="InterPro" id="IPR011528">
    <property type="entry name" value="NERD"/>
</dbReference>
<evidence type="ECO:0000313" key="3">
    <source>
        <dbReference type="EMBL" id="CAA2108147.1"/>
    </source>
</evidence>
<dbReference type="PROSITE" id="PS50965">
    <property type="entry name" value="NERD"/>
    <property type="match status" value="1"/>
</dbReference>
<gene>
    <name evidence="3" type="ORF">VVAX_04660</name>
</gene>
<reference evidence="3" key="1">
    <citation type="submission" date="2019-12" db="EMBL/GenBank/DDBJ databases">
        <authorList>
            <person name="Cremers G."/>
        </authorList>
    </citation>
    <scope>NUCLEOTIDE SEQUENCE</scope>
    <source>
        <strain evidence="3">Vvax</strain>
    </source>
</reference>
<organism evidence="3">
    <name type="scientific">Variovorax paradoxus</name>
    <dbReference type="NCBI Taxonomy" id="34073"/>
    <lineage>
        <taxon>Bacteria</taxon>
        <taxon>Pseudomonadati</taxon>
        <taxon>Pseudomonadota</taxon>
        <taxon>Betaproteobacteria</taxon>
        <taxon>Burkholderiales</taxon>
        <taxon>Comamonadaceae</taxon>
        <taxon>Variovorax</taxon>
    </lineage>
</organism>
<name>A0A679JGT5_VARPD</name>
<evidence type="ECO:0000259" key="2">
    <source>
        <dbReference type="PROSITE" id="PS50965"/>
    </source>
</evidence>
<dbReference type="EMBL" id="LR743507">
    <property type="protein sequence ID" value="CAA2108147.1"/>
    <property type="molecule type" value="Genomic_DNA"/>
</dbReference>
<accession>A0A679JGT5</accession>
<feature type="region of interest" description="Disordered" evidence="1">
    <location>
        <begin position="203"/>
        <end position="225"/>
    </location>
</feature>
<feature type="domain" description="NERD" evidence="2">
    <location>
        <begin position="10"/>
        <end position="135"/>
    </location>
</feature>
<proteinExistence type="predicted"/>
<dbReference type="Pfam" id="PF08378">
    <property type="entry name" value="NERD"/>
    <property type="match status" value="1"/>
</dbReference>
<dbReference type="RefSeq" id="WP_339092172.1">
    <property type="nucleotide sequence ID" value="NZ_LR743507.1"/>
</dbReference>